<reference evidence="1" key="1">
    <citation type="submission" date="2022-07" db="EMBL/GenBank/DDBJ databases">
        <title>Phylogenomic reconstructions and comparative analyses of Kickxellomycotina fungi.</title>
        <authorList>
            <person name="Reynolds N.K."/>
            <person name="Stajich J.E."/>
            <person name="Barry K."/>
            <person name="Grigoriev I.V."/>
            <person name="Crous P."/>
            <person name="Smith M.E."/>
        </authorList>
    </citation>
    <scope>NUCLEOTIDE SEQUENCE</scope>
    <source>
        <strain evidence="1">RSA 1196</strain>
    </source>
</reference>
<proteinExistence type="predicted"/>
<feature type="non-terminal residue" evidence="1">
    <location>
        <position position="122"/>
    </location>
</feature>
<protein>
    <submittedName>
        <fullName evidence="1">mRNA decay protein</fullName>
    </submittedName>
</protein>
<dbReference type="Proteomes" id="UP001150925">
    <property type="component" value="Unassembled WGS sequence"/>
</dbReference>
<organism evidence="1 2">
    <name type="scientific">Dispira parvispora</name>
    <dbReference type="NCBI Taxonomy" id="1520584"/>
    <lineage>
        <taxon>Eukaryota</taxon>
        <taxon>Fungi</taxon>
        <taxon>Fungi incertae sedis</taxon>
        <taxon>Zoopagomycota</taxon>
        <taxon>Kickxellomycotina</taxon>
        <taxon>Dimargaritomycetes</taxon>
        <taxon>Dimargaritales</taxon>
        <taxon>Dimargaritaceae</taxon>
        <taxon>Dispira</taxon>
    </lineage>
</organism>
<dbReference type="GO" id="GO:0005737">
    <property type="term" value="C:cytoplasm"/>
    <property type="evidence" value="ECO:0007669"/>
    <property type="project" value="TreeGrafter"/>
</dbReference>
<dbReference type="EMBL" id="JANBPY010000269">
    <property type="protein sequence ID" value="KAJ1967869.1"/>
    <property type="molecule type" value="Genomic_DNA"/>
</dbReference>
<dbReference type="PANTHER" id="PTHR12839:SF7">
    <property type="entry name" value="REGULATOR OF NONSENSE TRANSCRIPTS 2"/>
    <property type="match status" value="1"/>
</dbReference>
<keyword evidence="2" id="KW-1185">Reference proteome</keyword>
<dbReference type="OrthoDB" id="27832at2759"/>
<gene>
    <name evidence="1" type="primary">NMD2_1</name>
    <name evidence="1" type="ORF">IWQ62_001586</name>
</gene>
<sequence>MESTALESNHGSLPSTLQDERYQKLRAATLAAWHHKPDPPSKLDANIKKNTGFVRKCRASLAADMLPQLRKDVETLKLEKYIGEIVAAILEGGIFKCRFTPDVNAAVDIICLLHCRFPDTFT</sequence>
<name>A0A9W8AS76_9FUNG</name>
<accession>A0A9W8AS76</accession>
<evidence type="ECO:0000313" key="2">
    <source>
        <dbReference type="Proteomes" id="UP001150925"/>
    </source>
</evidence>
<evidence type="ECO:0000313" key="1">
    <source>
        <dbReference type="EMBL" id="KAJ1967869.1"/>
    </source>
</evidence>
<dbReference type="GO" id="GO:0000184">
    <property type="term" value="P:nuclear-transcribed mRNA catabolic process, nonsense-mediated decay"/>
    <property type="evidence" value="ECO:0007669"/>
    <property type="project" value="InterPro"/>
</dbReference>
<comment type="caution">
    <text evidence="1">The sequence shown here is derived from an EMBL/GenBank/DDBJ whole genome shotgun (WGS) entry which is preliminary data.</text>
</comment>
<dbReference type="InterPro" id="IPR039762">
    <property type="entry name" value="Nmd2/UPF2"/>
</dbReference>
<dbReference type="Gene3D" id="1.25.40.180">
    <property type="match status" value="1"/>
</dbReference>
<dbReference type="PANTHER" id="PTHR12839">
    <property type="entry name" value="NONSENSE-MEDIATED MRNA DECAY PROTEIN 2 UP-FRAMESHIFT SUPPRESSOR 2"/>
    <property type="match status" value="1"/>
</dbReference>
<dbReference type="GO" id="GO:0035145">
    <property type="term" value="C:exon-exon junction complex"/>
    <property type="evidence" value="ECO:0007669"/>
    <property type="project" value="TreeGrafter"/>
</dbReference>
<dbReference type="AlphaFoldDB" id="A0A9W8AS76"/>